<dbReference type="EMBL" id="LT838813">
    <property type="protein sequence ID" value="SMD44735.1"/>
    <property type="molecule type" value="Genomic_DNA"/>
</dbReference>
<keyword evidence="1" id="KW-0732">Signal</keyword>
<protein>
    <recommendedName>
        <fullName evidence="2">DUF3347 domain-containing protein</fullName>
    </recommendedName>
</protein>
<organism evidence="3 4">
    <name type="scientific">Aquiflexum balticum DSM 16537</name>
    <dbReference type="NCBI Taxonomy" id="758820"/>
    <lineage>
        <taxon>Bacteria</taxon>
        <taxon>Pseudomonadati</taxon>
        <taxon>Bacteroidota</taxon>
        <taxon>Cytophagia</taxon>
        <taxon>Cytophagales</taxon>
        <taxon>Cyclobacteriaceae</taxon>
        <taxon>Aquiflexum</taxon>
    </lineage>
</organism>
<dbReference type="Proteomes" id="UP000192333">
    <property type="component" value="Chromosome I"/>
</dbReference>
<gene>
    <name evidence="3" type="ORF">SAMN00777080_3364</name>
</gene>
<dbReference type="AlphaFoldDB" id="A0A1W2H707"/>
<evidence type="ECO:0000256" key="1">
    <source>
        <dbReference type="SAM" id="SignalP"/>
    </source>
</evidence>
<dbReference type="InterPro" id="IPR021782">
    <property type="entry name" value="DUF3347"/>
</dbReference>
<feature type="chain" id="PRO_5013162177" description="DUF3347 domain-containing protein" evidence="1">
    <location>
        <begin position="20"/>
        <end position="170"/>
    </location>
</feature>
<feature type="signal peptide" evidence="1">
    <location>
        <begin position="1"/>
        <end position="19"/>
    </location>
</feature>
<evidence type="ECO:0000313" key="4">
    <source>
        <dbReference type="Proteomes" id="UP000192333"/>
    </source>
</evidence>
<reference evidence="4" key="1">
    <citation type="submission" date="2017-04" db="EMBL/GenBank/DDBJ databases">
        <authorList>
            <person name="Varghese N."/>
            <person name="Submissions S."/>
        </authorList>
    </citation>
    <scope>NUCLEOTIDE SEQUENCE [LARGE SCALE GENOMIC DNA]</scope>
    <source>
        <strain evidence="4">DSM 16537</strain>
    </source>
</reference>
<feature type="domain" description="DUF3347" evidence="2">
    <location>
        <begin position="48"/>
        <end position="124"/>
    </location>
</feature>
<keyword evidence="4" id="KW-1185">Reference proteome</keyword>
<dbReference type="OrthoDB" id="5513217at2"/>
<dbReference type="Pfam" id="PF11827">
    <property type="entry name" value="DUF3347"/>
    <property type="match status" value="1"/>
</dbReference>
<evidence type="ECO:0000259" key="2">
    <source>
        <dbReference type="Pfam" id="PF11827"/>
    </source>
</evidence>
<name>A0A1W2H707_9BACT</name>
<proteinExistence type="predicted"/>
<accession>A0A1W2H707</accession>
<evidence type="ECO:0000313" key="3">
    <source>
        <dbReference type="EMBL" id="SMD44735.1"/>
    </source>
</evidence>
<dbReference type="STRING" id="758820.SAMN00777080_3364"/>
<sequence length="170" mass="18530">MKKTMIMLCLALVSWGANAQHDHAAHGAQTSSQTMEPMFKDKALGSSYTHYIHLKNALVASDFQQAKSASESLVKALHNVKGSDKVHIEAAKVAQAGSLENQRKAFTALSNEMATLVKGADISMGELYLEYCPMANGNTGGYWLSNEKDIRNPYFGDKMLKCGSVKETIN</sequence>